<comment type="caution">
    <text evidence="4">The sequence shown here is derived from an EMBL/GenBank/DDBJ whole genome shotgun (WGS) entry which is preliminary data.</text>
</comment>
<comment type="similarity">
    <text evidence="1">Belongs to the trimethylamine methyltransferase family.</text>
</comment>
<evidence type="ECO:0000313" key="5">
    <source>
        <dbReference type="Proteomes" id="UP000034078"/>
    </source>
</evidence>
<dbReference type="GO" id="GO:0008168">
    <property type="term" value="F:methyltransferase activity"/>
    <property type="evidence" value="ECO:0007669"/>
    <property type="project" value="UniProtKB-KW"/>
</dbReference>
<dbReference type="Proteomes" id="UP000034078">
    <property type="component" value="Unassembled WGS sequence"/>
</dbReference>
<keyword evidence="3" id="KW-0808">Transferase</keyword>
<reference evidence="4 5" key="1">
    <citation type="journal article" date="2015" name="Nature">
        <title>rRNA introns, odd ribosomes, and small enigmatic genomes across a large radiation of phyla.</title>
        <authorList>
            <person name="Brown C.T."/>
            <person name="Hug L.A."/>
            <person name="Thomas B.C."/>
            <person name="Sharon I."/>
            <person name="Castelle C.J."/>
            <person name="Singh A."/>
            <person name="Wilkins M.J."/>
            <person name="Williams K.H."/>
            <person name="Banfield J.F."/>
        </authorList>
    </citation>
    <scope>NUCLEOTIDE SEQUENCE [LARGE SCALE GENOMIC DNA]</scope>
</reference>
<accession>A0A837IFP6</accession>
<gene>
    <name evidence="4" type="ORF">UX01_C0001G0043</name>
</gene>
<keyword evidence="2" id="KW-0489">Methyltransferase</keyword>
<dbReference type="GO" id="GO:0015948">
    <property type="term" value="P:methanogenesis"/>
    <property type="evidence" value="ECO:0007669"/>
    <property type="project" value="InterPro"/>
</dbReference>
<evidence type="ECO:0000256" key="3">
    <source>
        <dbReference type="ARBA" id="ARBA00022679"/>
    </source>
</evidence>
<name>A0A837IFP6_9BACT</name>
<evidence type="ECO:0000256" key="1">
    <source>
        <dbReference type="ARBA" id="ARBA00007137"/>
    </source>
</evidence>
<dbReference type="InterPro" id="IPR038601">
    <property type="entry name" value="MttB-like_sf"/>
</dbReference>
<dbReference type="EMBL" id="LCKO01000001">
    <property type="protein sequence ID" value="KKU01199.1"/>
    <property type="molecule type" value="Genomic_DNA"/>
</dbReference>
<organism evidence="4 5">
    <name type="scientific">Candidatus Collierbacteria bacterium GW2011_GWB2_45_17</name>
    <dbReference type="NCBI Taxonomy" id="1618388"/>
    <lineage>
        <taxon>Bacteria</taxon>
        <taxon>Candidatus Collieribacteriota</taxon>
    </lineage>
</organism>
<proteinExistence type="inferred from homology"/>
<dbReference type="AlphaFoldDB" id="A0A837IFP6"/>
<protein>
    <submittedName>
        <fullName evidence="4">MttB6</fullName>
    </submittedName>
</protein>
<dbReference type="InterPro" id="IPR010426">
    <property type="entry name" value="MTTB_MeTrfase"/>
</dbReference>
<dbReference type="Gene3D" id="3.20.20.480">
    <property type="entry name" value="Trimethylamine methyltransferase-like"/>
    <property type="match status" value="1"/>
</dbReference>
<dbReference type="GO" id="GO:0032259">
    <property type="term" value="P:methylation"/>
    <property type="evidence" value="ECO:0007669"/>
    <property type="project" value="UniProtKB-KW"/>
</dbReference>
<evidence type="ECO:0000313" key="4">
    <source>
        <dbReference type="EMBL" id="KKU01199.1"/>
    </source>
</evidence>
<sequence>MKPKLTLLDDELIARVTDEAFQLLMSPGIKVQNVEARELLRSAGAEVDETTLVARIPKSLVFTSLKTVPRHFHLYDYQGNQKVHYGGDSVHFDPGSSGTNILDTVTLEHRPAQTQDLLRVIKVVEGLSEYDAQSTAIVCSDVPKEIQDLYRLYLVLLFSGKPIVTGAFSNENVEHMIDILAIIPGSRENLRRFPRAIFDVCPSPPLIWSNFGSGNLIALARAGVPAEMVSMPLAGVAAPVTLIGSVTQHAAECLSGIVIHQLAEAGSPIVWGGAPAIFDMRKGGTPMGAIETAMIDSSYTQVGKSLGLPTHAYLGGSDSKLVDGQAGFESGMSILVGALSGINMISGAGMIDSLLCMSPEKLVIDAECIAMARRMLRGIDTPTETLASGFYEGIDFKGNFLKQRITSDLFRKEQHLPSSVVDRDSVRGWKASGSLDTFARAKLEVDRLVASYHRPQLDPSQEKAIRDLVASFAREAGMPALPPLD</sequence>
<evidence type="ECO:0000256" key="2">
    <source>
        <dbReference type="ARBA" id="ARBA00022603"/>
    </source>
</evidence>
<dbReference type="Pfam" id="PF06253">
    <property type="entry name" value="MTTB"/>
    <property type="match status" value="1"/>
</dbReference>